<organism evidence="2 3">
    <name type="scientific">Paragemmobacter straminiformis</name>
    <dbReference type="NCBI Taxonomy" id="2045119"/>
    <lineage>
        <taxon>Bacteria</taxon>
        <taxon>Pseudomonadati</taxon>
        <taxon>Pseudomonadota</taxon>
        <taxon>Alphaproteobacteria</taxon>
        <taxon>Rhodobacterales</taxon>
        <taxon>Paracoccaceae</taxon>
        <taxon>Paragemmobacter</taxon>
    </lineage>
</organism>
<dbReference type="Gene3D" id="2.160.20.10">
    <property type="entry name" value="Single-stranded right-handed beta-helix, Pectin lyase-like"/>
    <property type="match status" value="1"/>
</dbReference>
<dbReference type="Pfam" id="PF13229">
    <property type="entry name" value="Beta_helix"/>
    <property type="match status" value="1"/>
</dbReference>
<gene>
    <name evidence="2" type="ORF">H7F16_06830</name>
</gene>
<dbReference type="RefSeq" id="WP_185796841.1">
    <property type="nucleotide sequence ID" value="NZ_JACLQD010000002.1"/>
</dbReference>
<evidence type="ECO:0000313" key="3">
    <source>
        <dbReference type="Proteomes" id="UP000555411"/>
    </source>
</evidence>
<comment type="caution">
    <text evidence="2">The sequence shown here is derived from an EMBL/GenBank/DDBJ whole genome shotgun (WGS) entry which is preliminary data.</text>
</comment>
<dbReference type="InterPro" id="IPR006626">
    <property type="entry name" value="PbH1"/>
</dbReference>
<protein>
    <submittedName>
        <fullName evidence="2">Right-handed parallel beta-helix repeat-containing protein</fullName>
    </submittedName>
</protein>
<dbReference type="EMBL" id="JACLQD010000002">
    <property type="protein sequence ID" value="MBC2835216.1"/>
    <property type="molecule type" value="Genomic_DNA"/>
</dbReference>
<keyword evidence="3" id="KW-1185">Reference proteome</keyword>
<dbReference type="SUPFAM" id="SSF51126">
    <property type="entry name" value="Pectin lyase-like"/>
    <property type="match status" value="1"/>
</dbReference>
<dbReference type="SMART" id="SM00710">
    <property type="entry name" value="PbH1"/>
    <property type="match status" value="5"/>
</dbReference>
<dbReference type="Proteomes" id="UP000555411">
    <property type="component" value="Unassembled WGS sequence"/>
</dbReference>
<proteinExistence type="predicted"/>
<feature type="domain" description="Right handed beta helix" evidence="1">
    <location>
        <begin position="29"/>
        <end position="98"/>
    </location>
</feature>
<dbReference type="InterPro" id="IPR012334">
    <property type="entry name" value="Pectin_lyas_fold"/>
</dbReference>
<dbReference type="AlphaFoldDB" id="A0A842I6G7"/>
<sequence length="262" mass="28649">MPRVPAYKRVVRDLDVTRTLDIEGPEWNDTLVLGCNVHKVRGDGIRIRNVRNLTIRGCHISDIKGVGILLRSTGGTSGVWLVDNLIEGTDSDGIAAAQRAEDGVDHTGLVIGWNRIDTTGRRGHDGRQHGIYSQASDAVIVSNRISGPREGNGISVRSSSLVACNTVSGTSRDDKPGIRYYADHVTGPSKALIIRGNRVTGSSVGIDIMDPPGRNADRMDDIVRSVEVTGNRSERFVLTIAHFWLKNKLIKLLQKNNEEIQK</sequence>
<evidence type="ECO:0000259" key="1">
    <source>
        <dbReference type="Pfam" id="PF13229"/>
    </source>
</evidence>
<dbReference type="InterPro" id="IPR011050">
    <property type="entry name" value="Pectin_lyase_fold/virulence"/>
</dbReference>
<reference evidence="2 3" key="1">
    <citation type="journal article" date="2017" name="Int. J. Syst. Evol. Microbiol.">
        <title>Gemmobacter straminiformis sp. nov., isolated from an artificial fountain.</title>
        <authorList>
            <person name="Kang J.Y."/>
            <person name="Kim M.J."/>
            <person name="Chun J."/>
            <person name="Son K.P."/>
            <person name="Jahng K.Y."/>
        </authorList>
    </citation>
    <scope>NUCLEOTIDE SEQUENCE [LARGE SCALE GENOMIC DNA]</scope>
    <source>
        <strain evidence="2 3">CAM-8</strain>
    </source>
</reference>
<name>A0A842I6G7_9RHOB</name>
<accession>A0A842I6G7</accession>
<dbReference type="InterPro" id="IPR039448">
    <property type="entry name" value="Beta_helix"/>
</dbReference>
<evidence type="ECO:0000313" key="2">
    <source>
        <dbReference type="EMBL" id="MBC2835216.1"/>
    </source>
</evidence>